<evidence type="ECO:0000313" key="2">
    <source>
        <dbReference type="EMBL" id="SEA66775.1"/>
    </source>
</evidence>
<keyword evidence="3" id="KW-1185">Reference proteome</keyword>
<reference evidence="3" key="1">
    <citation type="submission" date="2016-10" db="EMBL/GenBank/DDBJ databases">
        <authorList>
            <person name="Varghese N."/>
            <person name="Submissions S."/>
        </authorList>
    </citation>
    <scope>NUCLEOTIDE SEQUENCE [LARGE SCALE GENOMIC DNA]</scope>
    <source>
        <strain evidence="3">LMG 24000</strain>
    </source>
</reference>
<evidence type="ECO:0000313" key="3">
    <source>
        <dbReference type="Proteomes" id="UP000198638"/>
    </source>
</evidence>
<dbReference type="AlphaFoldDB" id="A0A1H4D1Z6"/>
<feature type="signal peptide" evidence="1">
    <location>
        <begin position="1"/>
        <end position="25"/>
    </location>
</feature>
<gene>
    <name evidence="2" type="ORF">SAMN05192564_102626</name>
</gene>
<keyword evidence="1" id="KW-0732">Signal</keyword>
<name>A0A1H4D1Z6_9BURK</name>
<evidence type="ECO:0000256" key="1">
    <source>
        <dbReference type="SAM" id="SignalP"/>
    </source>
</evidence>
<organism evidence="2 3">
    <name type="scientific">Paraburkholderia sartisoli</name>
    <dbReference type="NCBI Taxonomy" id="83784"/>
    <lineage>
        <taxon>Bacteria</taxon>
        <taxon>Pseudomonadati</taxon>
        <taxon>Pseudomonadota</taxon>
        <taxon>Betaproteobacteria</taxon>
        <taxon>Burkholderiales</taxon>
        <taxon>Burkholderiaceae</taxon>
        <taxon>Paraburkholderia</taxon>
    </lineage>
</organism>
<accession>A0A1H4D1Z6</accession>
<dbReference type="OrthoDB" id="7597093at2"/>
<protein>
    <submittedName>
        <fullName evidence="2">Uncharacterized protein</fullName>
    </submittedName>
</protein>
<dbReference type="STRING" id="83784.SAMN05192564_102626"/>
<sequence>MKTFAFTARIAICAAVLSASSGSFAAGSPTIAYFNKPDSHTAVYLKGKDPVKVASVELDLKTASKVLVQFTSGIADENSKGCPCSVRAYVTMDGEAARPVKRVNVASPAVQEVDKYEHDRQNLDASTVYEAPKGMHTFTVTFQKMGGDTDEIEVYYPNLQAIVFPN</sequence>
<feature type="chain" id="PRO_5011564426" evidence="1">
    <location>
        <begin position="26"/>
        <end position="166"/>
    </location>
</feature>
<dbReference type="EMBL" id="FNRQ01000002">
    <property type="protein sequence ID" value="SEA66775.1"/>
    <property type="molecule type" value="Genomic_DNA"/>
</dbReference>
<dbReference type="RefSeq" id="WP_090532377.1">
    <property type="nucleotide sequence ID" value="NZ_FNRQ01000002.1"/>
</dbReference>
<dbReference type="Proteomes" id="UP000198638">
    <property type="component" value="Unassembled WGS sequence"/>
</dbReference>
<proteinExistence type="predicted"/>